<dbReference type="Proteomes" id="UP000324897">
    <property type="component" value="Chromosome 2"/>
</dbReference>
<gene>
    <name evidence="4" type="ORF">EJB05_29290</name>
</gene>
<keyword evidence="1" id="KW-0808">Transferase</keyword>
<keyword evidence="5" id="KW-1185">Reference proteome</keyword>
<dbReference type="Gene3D" id="3.30.559.10">
    <property type="entry name" value="Chloramphenicol acetyltransferase-like domain"/>
    <property type="match status" value="2"/>
</dbReference>
<evidence type="ECO:0000313" key="5">
    <source>
        <dbReference type="Proteomes" id="UP000324897"/>
    </source>
</evidence>
<protein>
    <submittedName>
        <fullName evidence="4">Uncharacterized protein</fullName>
    </submittedName>
</protein>
<dbReference type="PANTHER" id="PTHR31625">
    <property type="match status" value="1"/>
</dbReference>
<evidence type="ECO:0000256" key="3">
    <source>
        <dbReference type="SAM" id="MobiDB-lite"/>
    </source>
</evidence>
<organism evidence="4 5">
    <name type="scientific">Eragrostis curvula</name>
    <name type="common">weeping love grass</name>
    <dbReference type="NCBI Taxonomy" id="38414"/>
    <lineage>
        <taxon>Eukaryota</taxon>
        <taxon>Viridiplantae</taxon>
        <taxon>Streptophyta</taxon>
        <taxon>Embryophyta</taxon>
        <taxon>Tracheophyta</taxon>
        <taxon>Spermatophyta</taxon>
        <taxon>Magnoliopsida</taxon>
        <taxon>Liliopsida</taxon>
        <taxon>Poales</taxon>
        <taxon>Poaceae</taxon>
        <taxon>PACMAD clade</taxon>
        <taxon>Chloridoideae</taxon>
        <taxon>Eragrostideae</taxon>
        <taxon>Eragrostidinae</taxon>
        <taxon>Eragrostis</taxon>
    </lineage>
</organism>
<feature type="region of interest" description="Disordered" evidence="3">
    <location>
        <begin position="1"/>
        <end position="21"/>
    </location>
</feature>
<dbReference type="SUPFAM" id="SSF52777">
    <property type="entry name" value="CoA-dependent acyltransferases"/>
    <property type="match status" value="2"/>
</dbReference>
<comment type="caution">
    <text evidence="4">The sequence shown here is derived from an EMBL/GenBank/DDBJ whole genome shotgun (WGS) entry which is preliminary data.</text>
</comment>
<reference evidence="4 5" key="1">
    <citation type="journal article" date="2019" name="Sci. Rep.">
        <title>A high-quality genome of Eragrostis curvula grass provides insights into Poaceae evolution and supports new strategies to enhance forage quality.</title>
        <authorList>
            <person name="Carballo J."/>
            <person name="Santos B.A.C.M."/>
            <person name="Zappacosta D."/>
            <person name="Garbus I."/>
            <person name="Selva J.P."/>
            <person name="Gallo C.A."/>
            <person name="Diaz A."/>
            <person name="Albertini E."/>
            <person name="Caccamo M."/>
            <person name="Echenique V."/>
        </authorList>
    </citation>
    <scope>NUCLEOTIDE SEQUENCE [LARGE SCALE GENOMIC DNA]</scope>
    <source>
        <strain evidence="5">cv. Victoria</strain>
        <tissue evidence="4">Leaf</tissue>
    </source>
</reference>
<name>A0A5J9UTY0_9POAL</name>
<dbReference type="EMBL" id="RWGY01000013">
    <property type="protein sequence ID" value="TVU26731.1"/>
    <property type="molecule type" value="Genomic_DNA"/>
</dbReference>
<dbReference type="Gramene" id="TVU26731">
    <property type="protein sequence ID" value="TVU26731"/>
    <property type="gene ID" value="EJB05_29290"/>
</dbReference>
<keyword evidence="2" id="KW-0012">Acyltransferase</keyword>
<feature type="non-terminal residue" evidence="4">
    <location>
        <position position="1"/>
    </location>
</feature>
<dbReference type="AlphaFoldDB" id="A0A5J9UTY0"/>
<dbReference type="InterPro" id="IPR051504">
    <property type="entry name" value="Plant_metabolite_acyltrans"/>
</dbReference>
<dbReference type="InterPro" id="IPR023213">
    <property type="entry name" value="CAT-like_dom_sf"/>
</dbReference>
<evidence type="ECO:0000256" key="1">
    <source>
        <dbReference type="ARBA" id="ARBA00022679"/>
    </source>
</evidence>
<dbReference type="OrthoDB" id="1862401at2759"/>
<evidence type="ECO:0000313" key="4">
    <source>
        <dbReference type="EMBL" id="TVU26731.1"/>
    </source>
</evidence>
<dbReference type="GO" id="GO:0016747">
    <property type="term" value="F:acyltransferase activity, transferring groups other than amino-acyl groups"/>
    <property type="evidence" value="ECO:0007669"/>
    <property type="project" value="UniProtKB-ARBA"/>
</dbReference>
<accession>A0A5J9UTY0</accession>
<proteinExistence type="predicted"/>
<evidence type="ECO:0000256" key="2">
    <source>
        <dbReference type="ARBA" id="ARBA00023315"/>
    </source>
</evidence>
<sequence>MTMAAASEKLQQRPAGAGGRVSSGAYFSSSPAVRVVDTALVRPSSGPGPPEETSLPLTFFDVFWLRQPPVQRVFFYRLAPDADADAVPAASGTANRYELHYSPGDAVAFTVAEYDGDHDFDSLAADEPRDVARIAPLAPPLPDGGVVLALQATLLSGGRRGLALGVTVHHAACDGAAATHFLHTWAAVAGRSSNVGSQARPPPPPPVIDMRGLYDLLCPAVAAPLTTTEDKKMPDDQLFATFTLSRDHLQRVKDAVAATGAAPPPRCTSLVAALGLVWSCYQRANPRGGDGSSSGSDRTCLLFSVDYRSRLRPPLPDKYFGNCIGGALVIASRTELAAAGGLLAACTAVAAGIEEALSGDATETMCVMKERFRELVVTKTGMLSVAGSPRFRVYDLDMGFGRPAKVDIVSVARTGAIAVAESRAGDGGIEIGVSLLPEGMDAFRECFADAVAGLYLEVKH</sequence>
<dbReference type="Pfam" id="PF02458">
    <property type="entry name" value="Transferase"/>
    <property type="match status" value="1"/>
</dbReference>